<proteinExistence type="inferred from homology"/>
<keyword evidence="2" id="KW-0805">Transcription regulation</keyword>
<dbReference type="InterPro" id="IPR003690">
    <property type="entry name" value="MTERF"/>
</dbReference>
<reference evidence="4 5" key="1">
    <citation type="submission" date="2024-06" db="EMBL/GenBank/DDBJ databases">
        <title>A chromosome level genome sequence of Diviner's sage (Salvia divinorum).</title>
        <authorList>
            <person name="Ford S.A."/>
            <person name="Ro D.-K."/>
            <person name="Ness R.W."/>
            <person name="Phillips M.A."/>
        </authorList>
    </citation>
    <scope>NUCLEOTIDE SEQUENCE [LARGE SCALE GENOMIC DNA]</scope>
    <source>
        <strain evidence="4">SAF-2024a</strain>
        <tissue evidence="4">Leaf</tissue>
    </source>
</reference>
<dbReference type="Pfam" id="PF02536">
    <property type="entry name" value="mTERF"/>
    <property type="match status" value="1"/>
</dbReference>
<evidence type="ECO:0000256" key="3">
    <source>
        <dbReference type="ARBA" id="ARBA00022946"/>
    </source>
</evidence>
<dbReference type="PANTHER" id="PTHR13068">
    <property type="entry name" value="CGI-12 PROTEIN-RELATED"/>
    <property type="match status" value="1"/>
</dbReference>
<dbReference type="SMART" id="SM00733">
    <property type="entry name" value="Mterf"/>
    <property type="match status" value="5"/>
</dbReference>
<organism evidence="4 5">
    <name type="scientific">Salvia divinorum</name>
    <name type="common">Maria pastora</name>
    <name type="synonym">Diviner's sage</name>
    <dbReference type="NCBI Taxonomy" id="28513"/>
    <lineage>
        <taxon>Eukaryota</taxon>
        <taxon>Viridiplantae</taxon>
        <taxon>Streptophyta</taxon>
        <taxon>Embryophyta</taxon>
        <taxon>Tracheophyta</taxon>
        <taxon>Spermatophyta</taxon>
        <taxon>Magnoliopsida</taxon>
        <taxon>eudicotyledons</taxon>
        <taxon>Gunneridae</taxon>
        <taxon>Pentapetalae</taxon>
        <taxon>asterids</taxon>
        <taxon>lamiids</taxon>
        <taxon>Lamiales</taxon>
        <taxon>Lamiaceae</taxon>
        <taxon>Nepetoideae</taxon>
        <taxon>Mentheae</taxon>
        <taxon>Salviinae</taxon>
        <taxon>Salvia</taxon>
        <taxon>Salvia subgen. Calosphace</taxon>
    </lineage>
</organism>
<dbReference type="PANTHER" id="PTHR13068:SF166">
    <property type="entry name" value="TRANSCRIPTION TERMINATION FACTOR MTERF15, MITOCHONDRIAL-LIKE"/>
    <property type="match status" value="1"/>
</dbReference>
<dbReference type="Gene3D" id="1.25.70.10">
    <property type="entry name" value="Transcription termination factor 3, mitochondrial"/>
    <property type="match status" value="1"/>
</dbReference>
<evidence type="ECO:0000256" key="2">
    <source>
        <dbReference type="ARBA" id="ARBA00022472"/>
    </source>
</evidence>
<name>A0ABD1FSZ1_SALDI</name>
<evidence type="ECO:0000313" key="4">
    <source>
        <dbReference type="EMBL" id="KAL1534635.1"/>
    </source>
</evidence>
<dbReference type="AlphaFoldDB" id="A0ABD1FSZ1"/>
<dbReference type="EMBL" id="JBEAFC010000012">
    <property type="protein sequence ID" value="KAL1534635.1"/>
    <property type="molecule type" value="Genomic_DNA"/>
</dbReference>
<sequence>MFNQIRRFNFHDARLCRVVSLPSLLLQFNQFSSPPTNALESNSKDSNSKPFSAFYLENKFNFPPKRALLYSKFLKFDSAEKPLSVIAFLKNHHFTDSEISRIIKKWPLVLRRTPESNVLPKIEFFRNLGLSSSQLVKILTMQPNVLDRSLESQIIPCVDFLRSFLGSDEDVLFSILRHPSILRENLQKTILPNVGILRDAGVPESHIVALLRTDPRRVALAPDTFRLVVQRILNLGFSPDMKAFITGLKVMRQLSALSWKEKVRHYTRWGWSEDQVLVVIRKNPRIMSVSKNKITKILDFIINTMACDVSVFMARPAILGLSFERRIVPRCAFYQALLSKGFVKSSSLGLLLVCSHSLFLEKYVKRFGEKDPEVLELYEEIFSKCKA</sequence>
<dbReference type="Proteomes" id="UP001567538">
    <property type="component" value="Unassembled WGS sequence"/>
</dbReference>
<comment type="similarity">
    <text evidence="1">Belongs to the mTERF family.</text>
</comment>
<protein>
    <submittedName>
        <fullName evidence="4">Uncharacterized protein</fullName>
    </submittedName>
</protein>
<evidence type="ECO:0000256" key="1">
    <source>
        <dbReference type="ARBA" id="ARBA00007692"/>
    </source>
</evidence>
<dbReference type="InterPro" id="IPR038538">
    <property type="entry name" value="MTERF_sf"/>
</dbReference>
<dbReference type="GO" id="GO:0006353">
    <property type="term" value="P:DNA-templated transcription termination"/>
    <property type="evidence" value="ECO:0007669"/>
    <property type="project" value="UniProtKB-KW"/>
</dbReference>
<keyword evidence="2" id="KW-0804">Transcription</keyword>
<gene>
    <name evidence="4" type="ORF">AAHA92_30796</name>
</gene>
<accession>A0ABD1FSZ1</accession>
<keyword evidence="3" id="KW-0809">Transit peptide</keyword>
<dbReference type="FunFam" id="1.25.70.10:FF:000001">
    <property type="entry name" value="Mitochondrial transcription termination factor-like"/>
    <property type="match status" value="1"/>
</dbReference>
<keyword evidence="2" id="KW-0806">Transcription termination</keyword>
<comment type="caution">
    <text evidence="4">The sequence shown here is derived from an EMBL/GenBank/DDBJ whole genome shotgun (WGS) entry which is preliminary data.</text>
</comment>
<evidence type="ECO:0000313" key="5">
    <source>
        <dbReference type="Proteomes" id="UP001567538"/>
    </source>
</evidence>
<keyword evidence="5" id="KW-1185">Reference proteome</keyword>